<accession>A0A251VFQ2</accession>
<dbReference type="SUPFAM" id="SSF81631">
    <property type="entry name" value="PAP/OAS1 substrate-binding domain"/>
    <property type="match status" value="1"/>
</dbReference>
<dbReference type="Pfam" id="PF26180">
    <property type="entry name" value="PAP-OAS1"/>
    <property type="match status" value="1"/>
</dbReference>
<proteinExistence type="predicted"/>
<sequence length="142" mass="16109">MVLYMFLEYYNKFNWDKFGMSIDGAVNLSLMPEIVVENPTHHALFGGQFLRELINLYTVPCKIPAENSPPFIRKVVNIIDPLKTDNNLGRSVNFGNCLRIKLALRLGAGTLAEILELPMEKIEERIKNFFGITYLNSVSGRG</sequence>
<dbReference type="PANTHER" id="PTHR45979">
    <property type="entry name" value="PAP/OAS1 SUBSTRATE-BINDING DOMAIN SUPERFAMILY"/>
    <property type="match status" value="1"/>
</dbReference>
<dbReference type="InParanoid" id="A0A251VFQ2"/>
<protein>
    <recommendedName>
        <fullName evidence="1">PAP/OAS1 substrate-binding-related domain-containing protein</fullName>
    </recommendedName>
</protein>
<evidence type="ECO:0000259" key="1">
    <source>
        <dbReference type="Pfam" id="PF26180"/>
    </source>
</evidence>
<reference evidence="3" key="2">
    <citation type="submission" date="2017-02" db="EMBL/GenBank/DDBJ databases">
        <title>Sunflower complete genome.</title>
        <authorList>
            <person name="Langlade N."/>
            <person name="Munos S."/>
        </authorList>
    </citation>
    <scope>NUCLEOTIDE SEQUENCE [LARGE SCALE GENOMIC DNA]</scope>
    <source>
        <tissue evidence="3">Leaves</tissue>
    </source>
</reference>
<organism evidence="3 4">
    <name type="scientific">Helianthus annuus</name>
    <name type="common">Common sunflower</name>
    <dbReference type="NCBI Taxonomy" id="4232"/>
    <lineage>
        <taxon>Eukaryota</taxon>
        <taxon>Viridiplantae</taxon>
        <taxon>Streptophyta</taxon>
        <taxon>Embryophyta</taxon>
        <taxon>Tracheophyta</taxon>
        <taxon>Spermatophyta</taxon>
        <taxon>Magnoliopsida</taxon>
        <taxon>eudicotyledons</taxon>
        <taxon>Gunneridae</taxon>
        <taxon>Pentapetalae</taxon>
        <taxon>asterids</taxon>
        <taxon>campanulids</taxon>
        <taxon>Asterales</taxon>
        <taxon>Asteraceae</taxon>
        <taxon>Asteroideae</taxon>
        <taxon>Heliantheae alliance</taxon>
        <taxon>Heliantheae</taxon>
        <taxon>Helianthus</taxon>
    </lineage>
</organism>
<evidence type="ECO:0000313" key="4">
    <source>
        <dbReference type="Proteomes" id="UP000215914"/>
    </source>
</evidence>
<dbReference type="EMBL" id="CM007891">
    <property type="protein sequence ID" value="OTG33752.1"/>
    <property type="molecule type" value="Genomic_DNA"/>
</dbReference>
<dbReference type="InterPro" id="IPR058920">
    <property type="entry name" value="PAP-OAS1-bd-rel"/>
</dbReference>
<dbReference type="EMBL" id="MNCJ02000317">
    <property type="protein sequence ID" value="KAF5818435.1"/>
    <property type="molecule type" value="Genomic_DNA"/>
</dbReference>
<dbReference type="STRING" id="4232.A0A251VFQ2"/>
<keyword evidence="4" id="KW-1185">Reference proteome</keyword>
<dbReference type="Gene3D" id="1.10.1410.10">
    <property type="match status" value="1"/>
</dbReference>
<reference evidence="2" key="3">
    <citation type="submission" date="2020-06" db="EMBL/GenBank/DDBJ databases">
        <title>Helianthus annuus Genome sequencing and assembly Release 2.</title>
        <authorList>
            <person name="Gouzy J."/>
            <person name="Langlade N."/>
            <person name="Munos S."/>
        </authorList>
    </citation>
    <scope>NUCLEOTIDE SEQUENCE</scope>
    <source>
        <tissue evidence="2">Leaves</tissue>
    </source>
</reference>
<name>A0A251VFQ2_HELAN</name>
<feature type="domain" description="PAP/OAS1 substrate-binding-related" evidence="1">
    <location>
        <begin position="2"/>
        <end position="133"/>
    </location>
</feature>
<dbReference type="PANTHER" id="PTHR45979:SF33">
    <property type="entry name" value="POLYNUCLEOTIDE ADENYLYLTRANSFERASE"/>
    <property type="match status" value="1"/>
</dbReference>
<reference evidence="2 4" key="1">
    <citation type="journal article" date="2017" name="Nature">
        <title>The sunflower genome provides insights into oil metabolism, flowering and Asterid evolution.</title>
        <authorList>
            <person name="Badouin H."/>
            <person name="Gouzy J."/>
            <person name="Grassa C.J."/>
            <person name="Murat F."/>
            <person name="Staton S.E."/>
            <person name="Cottret L."/>
            <person name="Lelandais-Briere C."/>
            <person name="Owens G.L."/>
            <person name="Carrere S."/>
            <person name="Mayjonade B."/>
            <person name="Legrand L."/>
            <person name="Gill N."/>
            <person name="Kane N.C."/>
            <person name="Bowers J.E."/>
            <person name="Hubner S."/>
            <person name="Bellec A."/>
            <person name="Berard A."/>
            <person name="Berges H."/>
            <person name="Blanchet N."/>
            <person name="Boniface M.C."/>
            <person name="Brunel D."/>
            <person name="Catrice O."/>
            <person name="Chaidir N."/>
            <person name="Claudel C."/>
            <person name="Donnadieu C."/>
            <person name="Faraut T."/>
            <person name="Fievet G."/>
            <person name="Helmstetter N."/>
            <person name="King M."/>
            <person name="Knapp S.J."/>
            <person name="Lai Z."/>
            <person name="Le Paslier M.C."/>
            <person name="Lippi Y."/>
            <person name="Lorenzon L."/>
            <person name="Mandel J.R."/>
            <person name="Marage G."/>
            <person name="Marchand G."/>
            <person name="Marquand E."/>
            <person name="Bret-Mestries E."/>
            <person name="Morien E."/>
            <person name="Nambeesan S."/>
            <person name="Nguyen T."/>
            <person name="Pegot-Espagnet P."/>
            <person name="Pouilly N."/>
            <person name="Raftis F."/>
            <person name="Sallet E."/>
            <person name="Schiex T."/>
            <person name="Thomas J."/>
            <person name="Vandecasteele C."/>
            <person name="Vares D."/>
            <person name="Vear F."/>
            <person name="Vautrin S."/>
            <person name="Crespi M."/>
            <person name="Mangin B."/>
            <person name="Burke J.M."/>
            <person name="Salse J."/>
            <person name="Munos S."/>
            <person name="Vincourt P."/>
            <person name="Rieseberg L.H."/>
            <person name="Langlade N.B."/>
        </authorList>
    </citation>
    <scope>NUCLEOTIDE SEQUENCE [LARGE SCALE GENOMIC DNA]</scope>
    <source>
        <strain evidence="4">cv. SF193</strain>
        <tissue evidence="2">Leaves</tissue>
    </source>
</reference>
<dbReference type="Gramene" id="mRNA:HanXRQr2_Chr02g0065231">
    <property type="protein sequence ID" value="mRNA:HanXRQr2_Chr02g0065231"/>
    <property type="gene ID" value="HanXRQr2_Chr02g0065231"/>
</dbReference>
<dbReference type="InterPro" id="IPR058921">
    <property type="entry name" value="PAP/OAS1-rel"/>
</dbReference>
<gene>
    <name evidence="3" type="ORF">HannXRQ_Chr02g0038101</name>
    <name evidence="2" type="ORF">HanXRQr2_Chr02g0065231</name>
</gene>
<evidence type="ECO:0000313" key="2">
    <source>
        <dbReference type="EMBL" id="KAF5818435.1"/>
    </source>
</evidence>
<dbReference type="AlphaFoldDB" id="A0A251VFQ2"/>
<evidence type="ECO:0000313" key="3">
    <source>
        <dbReference type="EMBL" id="OTG33752.1"/>
    </source>
</evidence>
<dbReference type="Proteomes" id="UP000215914">
    <property type="component" value="Chromosome 2"/>
</dbReference>